<reference evidence="12" key="1">
    <citation type="submission" date="2022-07" db="EMBL/GenBank/DDBJ databases">
        <title>Phylogenomic reconstructions and comparative analyses of Kickxellomycotina fungi.</title>
        <authorList>
            <person name="Reynolds N.K."/>
            <person name="Stajich J.E."/>
            <person name="Barry K."/>
            <person name="Grigoriev I.V."/>
            <person name="Crous P."/>
            <person name="Smith M.E."/>
        </authorList>
    </citation>
    <scope>NUCLEOTIDE SEQUENCE</scope>
    <source>
        <strain evidence="12">NBRC 32514</strain>
    </source>
</reference>
<dbReference type="InterPro" id="IPR013657">
    <property type="entry name" value="SCL35B1-4/HUT1"/>
</dbReference>
<evidence type="ECO:0000256" key="10">
    <source>
        <dbReference type="SAM" id="MobiDB-lite"/>
    </source>
</evidence>
<dbReference type="Pfam" id="PF08449">
    <property type="entry name" value="UAA"/>
    <property type="match status" value="1"/>
</dbReference>
<evidence type="ECO:0000256" key="1">
    <source>
        <dbReference type="ARBA" id="ARBA00004477"/>
    </source>
</evidence>
<evidence type="ECO:0000256" key="6">
    <source>
        <dbReference type="ARBA" id="ARBA00022824"/>
    </source>
</evidence>
<protein>
    <recommendedName>
        <fullName evidence="9">UDP-galactose transporter homolog 1</fullName>
    </recommendedName>
</protein>
<keyword evidence="3" id="KW-0813">Transport</keyword>
<feature type="region of interest" description="Disordered" evidence="10">
    <location>
        <begin position="382"/>
        <end position="402"/>
    </location>
</feature>
<feature type="transmembrane region" description="Helical" evidence="11">
    <location>
        <begin position="238"/>
        <end position="260"/>
    </location>
</feature>
<evidence type="ECO:0000256" key="9">
    <source>
        <dbReference type="ARBA" id="ARBA00041103"/>
    </source>
</evidence>
<feature type="transmembrane region" description="Helical" evidence="11">
    <location>
        <begin position="266"/>
        <end position="287"/>
    </location>
</feature>
<feature type="transmembrane region" description="Helical" evidence="11">
    <location>
        <begin position="198"/>
        <end position="218"/>
    </location>
</feature>
<dbReference type="GO" id="GO:0005460">
    <property type="term" value="F:UDP-glucose transmembrane transporter activity"/>
    <property type="evidence" value="ECO:0007669"/>
    <property type="project" value="TreeGrafter"/>
</dbReference>
<dbReference type="InterPro" id="IPR037185">
    <property type="entry name" value="EmrE-like"/>
</dbReference>
<dbReference type="PANTHER" id="PTHR10778">
    <property type="entry name" value="SOLUTE CARRIER FAMILY 35 MEMBER B"/>
    <property type="match status" value="1"/>
</dbReference>
<keyword evidence="13" id="KW-1185">Reference proteome</keyword>
<accession>A0A9W8CQC4</accession>
<keyword evidence="5 11" id="KW-0812">Transmembrane</keyword>
<dbReference type="GO" id="GO:0005459">
    <property type="term" value="F:UDP-galactose transmembrane transporter activity"/>
    <property type="evidence" value="ECO:0007669"/>
    <property type="project" value="TreeGrafter"/>
</dbReference>
<dbReference type="GO" id="GO:0000139">
    <property type="term" value="C:Golgi membrane"/>
    <property type="evidence" value="ECO:0007669"/>
    <property type="project" value="TreeGrafter"/>
</dbReference>
<feature type="region of interest" description="Disordered" evidence="10">
    <location>
        <begin position="330"/>
        <end position="362"/>
    </location>
</feature>
<feature type="transmembrane region" description="Helical" evidence="11">
    <location>
        <begin position="37"/>
        <end position="58"/>
    </location>
</feature>
<keyword evidence="7 11" id="KW-1133">Transmembrane helix</keyword>
<dbReference type="PANTHER" id="PTHR10778:SF10">
    <property type="entry name" value="SOLUTE CARRIER FAMILY 35 MEMBER B1"/>
    <property type="match status" value="1"/>
</dbReference>
<evidence type="ECO:0000313" key="12">
    <source>
        <dbReference type="EMBL" id="KAJ1722290.1"/>
    </source>
</evidence>
<proteinExistence type="inferred from homology"/>
<evidence type="ECO:0000256" key="4">
    <source>
        <dbReference type="ARBA" id="ARBA00022597"/>
    </source>
</evidence>
<dbReference type="SUPFAM" id="SSF103481">
    <property type="entry name" value="Multidrug resistance efflux transporter EmrE"/>
    <property type="match status" value="1"/>
</dbReference>
<comment type="subcellular location">
    <subcellularLocation>
        <location evidence="1">Endoplasmic reticulum membrane</location>
        <topology evidence="1">Multi-pass membrane protein</topology>
    </subcellularLocation>
</comment>
<keyword evidence="6" id="KW-0256">Endoplasmic reticulum</keyword>
<evidence type="ECO:0000256" key="3">
    <source>
        <dbReference type="ARBA" id="ARBA00022448"/>
    </source>
</evidence>
<feature type="compositionally biased region" description="Basic and acidic residues" evidence="10">
    <location>
        <begin position="330"/>
        <end position="344"/>
    </location>
</feature>
<evidence type="ECO:0000256" key="11">
    <source>
        <dbReference type="SAM" id="Phobius"/>
    </source>
</evidence>
<evidence type="ECO:0000313" key="13">
    <source>
        <dbReference type="Proteomes" id="UP001149813"/>
    </source>
</evidence>
<organism evidence="12 13">
    <name type="scientific">Coemansia erecta</name>
    <dbReference type="NCBI Taxonomy" id="147472"/>
    <lineage>
        <taxon>Eukaryota</taxon>
        <taxon>Fungi</taxon>
        <taxon>Fungi incertae sedis</taxon>
        <taxon>Zoopagomycota</taxon>
        <taxon>Kickxellomycotina</taxon>
        <taxon>Kickxellomycetes</taxon>
        <taxon>Kickxellales</taxon>
        <taxon>Kickxellaceae</taxon>
        <taxon>Coemansia</taxon>
    </lineage>
</organism>
<gene>
    <name evidence="12" type="primary">HUT1</name>
    <name evidence="12" type="ORF">LPJ53_003275</name>
</gene>
<feature type="transmembrane region" description="Helical" evidence="11">
    <location>
        <begin position="160"/>
        <end position="178"/>
    </location>
</feature>
<comment type="caution">
    <text evidence="12">The sequence shown here is derived from an EMBL/GenBank/DDBJ whole genome shotgun (WGS) entry which is preliminary data.</text>
</comment>
<evidence type="ECO:0000256" key="5">
    <source>
        <dbReference type="ARBA" id="ARBA00022692"/>
    </source>
</evidence>
<dbReference type="GO" id="GO:0005789">
    <property type="term" value="C:endoplasmic reticulum membrane"/>
    <property type="evidence" value="ECO:0007669"/>
    <property type="project" value="UniProtKB-SubCell"/>
</dbReference>
<keyword evidence="4" id="KW-0762">Sugar transport</keyword>
<keyword evidence="8 11" id="KW-0472">Membrane</keyword>
<sequence length="402" mass="44431">MLDFVVCVGGIYVCFLTWSTMQERVTSVTYGEDHQRFRFTIVLNLIQAAFAAIIGYFYIRVIQQKPMLKMNAHRWKRFFQVAVLNSSASPFGYMALRYINYPTMTLAKTCKMVPVLVMNKILYRRHYPTYKYAVVAMVTVGVSAFMLFKTSTKAGGGGVAVIENSMYGLVLVLINLTIDGAVNSTQDQIFVEDREITGQHMMCMMNLCSTILMTAWLLNPFNPELASALKFLYTHPRALVDISIFALCGSLGQCFVFYTLASFGSLTLTTVTVTRKFLTILISVFYNGHKLNDRQWMATGLVFGGITLDVYKKQMSKRAVAKSKAVDNSESKVDLSDSGKEEAMPTKPRPGPSMLSAERAAETRAAIERAAKGDMAVAAAATATASGGGGMRRRQMVDVSAT</sequence>
<evidence type="ECO:0000256" key="2">
    <source>
        <dbReference type="ARBA" id="ARBA00010694"/>
    </source>
</evidence>
<name>A0A9W8CQC4_9FUNG</name>
<evidence type="ECO:0000256" key="7">
    <source>
        <dbReference type="ARBA" id="ARBA00022989"/>
    </source>
</evidence>
<dbReference type="OrthoDB" id="1601at2759"/>
<dbReference type="EMBL" id="JANBOJ010000119">
    <property type="protein sequence ID" value="KAJ1722290.1"/>
    <property type="molecule type" value="Genomic_DNA"/>
</dbReference>
<dbReference type="AlphaFoldDB" id="A0A9W8CQC4"/>
<dbReference type="Proteomes" id="UP001149813">
    <property type="component" value="Unassembled WGS sequence"/>
</dbReference>
<comment type="similarity">
    <text evidence="2">Belongs to the nucleotide-sugar transporter family. SLC35B subfamily.</text>
</comment>
<evidence type="ECO:0000256" key="8">
    <source>
        <dbReference type="ARBA" id="ARBA00023136"/>
    </source>
</evidence>
<feature type="transmembrane region" description="Helical" evidence="11">
    <location>
        <begin position="78"/>
        <end position="96"/>
    </location>
</feature>
<feature type="transmembrane region" description="Helical" evidence="11">
    <location>
        <begin position="130"/>
        <end position="148"/>
    </location>
</feature>